<organism evidence="2 3">
    <name type="scientific">Moelleriella libera RCEF 2490</name>
    <dbReference type="NCBI Taxonomy" id="1081109"/>
    <lineage>
        <taxon>Eukaryota</taxon>
        <taxon>Fungi</taxon>
        <taxon>Dikarya</taxon>
        <taxon>Ascomycota</taxon>
        <taxon>Pezizomycotina</taxon>
        <taxon>Sordariomycetes</taxon>
        <taxon>Hypocreomycetidae</taxon>
        <taxon>Hypocreales</taxon>
        <taxon>Clavicipitaceae</taxon>
        <taxon>Moelleriella</taxon>
    </lineage>
</organism>
<dbReference type="InterPro" id="IPR025659">
    <property type="entry name" value="Tubby-like_C"/>
</dbReference>
<sequence>MIPDLTALKQPITIRPELVVDNETALRIQRHGNALSSRKFTVFVPTEDNDEKRAFQKEILHVDGRAYSCRERRHFCDASGRPLFDLYHRLLRPTWLVELPDDKGTGGPIARIKPKTYASKGHFKVIVENRTDSSRQVTLEVRGQDIRKLRTNVYLENTDQVVMTVKRTDKMSVYVPGKKVEWVINVAAGMDPSLASAIVVYMAAMMYRPFVGAV</sequence>
<dbReference type="InterPro" id="IPR038595">
    <property type="entry name" value="LOR_sf"/>
</dbReference>
<name>A0A167ZLA1_9HYPO</name>
<dbReference type="InterPro" id="IPR007612">
    <property type="entry name" value="LOR"/>
</dbReference>
<reference evidence="2 3" key="1">
    <citation type="journal article" date="2016" name="Genome Biol. Evol.">
        <title>Divergent and convergent evolution of fungal pathogenicity.</title>
        <authorList>
            <person name="Shang Y."/>
            <person name="Xiao G."/>
            <person name="Zheng P."/>
            <person name="Cen K."/>
            <person name="Zhan S."/>
            <person name="Wang C."/>
        </authorList>
    </citation>
    <scope>NUCLEOTIDE SEQUENCE [LARGE SCALE GENOMIC DNA]</scope>
    <source>
        <strain evidence="2 3">RCEF 2490</strain>
    </source>
</reference>
<evidence type="ECO:0000313" key="3">
    <source>
        <dbReference type="Proteomes" id="UP000078544"/>
    </source>
</evidence>
<dbReference type="SUPFAM" id="SSF54518">
    <property type="entry name" value="Tubby C-terminal domain-like"/>
    <property type="match status" value="1"/>
</dbReference>
<dbReference type="Proteomes" id="UP000078544">
    <property type="component" value="Unassembled WGS sequence"/>
</dbReference>
<dbReference type="Gene3D" id="2.40.160.200">
    <property type="entry name" value="LURP1-related"/>
    <property type="match status" value="1"/>
</dbReference>
<dbReference type="AlphaFoldDB" id="A0A167ZLA1"/>
<dbReference type="EMBL" id="AZGY01000014">
    <property type="protein sequence ID" value="KZZ92811.1"/>
    <property type="molecule type" value="Genomic_DNA"/>
</dbReference>
<dbReference type="OrthoDB" id="97518at2759"/>
<evidence type="ECO:0000256" key="1">
    <source>
        <dbReference type="ARBA" id="ARBA00005437"/>
    </source>
</evidence>
<gene>
    <name evidence="2" type="ORF">AAL_05843</name>
</gene>
<dbReference type="Pfam" id="PF04525">
    <property type="entry name" value="LOR"/>
    <property type="match status" value="1"/>
</dbReference>
<keyword evidence="3" id="KW-1185">Reference proteome</keyword>
<comment type="caution">
    <text evidence="2">The sequence shown here is derived from an EMBL/GenBank/DDBJ whole genome shotgun (WGS) entry which is preliminary data.</text>
</comment>
<accession>A0A167ZLA1</accession>
<evidence type="ECO:0000313" key="2">
    <source>
        <dbReference type="EMBL" id="KZZ92811.1"/>
    </source>
</evidence>
<protein>
    <submittedName>
        <fullName evidence="2">Tubby</fullName>
    </submittedName>
</protein>
<proteinExistence type="inferred from homology"/>
<comment type="similarity">
    <text evidence="1">Belongs to the LOR family.</text>
</comment>